<keyword evidence="2" id="KW-1185">Reference proteome</keyword>
<dbReference type="RefSeq" id="WP_259539989.1">
    <property type="nucleotide sequence ID" value="NZ_JANLCJ010000005.1"/>
</dbReference>
<accession>A0ABT2H569</accession>
<gene>
    <name evidence="1" type="ORF">N1032_15165</name>
</gene>
<sequence length="280" mass="31589">MAAYNGVDYNFVRGNDGQIWWNYRLRWENIPGLPSNTRTNAAPVAVVHPRLNQLWLFHTGTSGQVFVAAYDGSSWTPWSQQEPAGQLDPTQSVAVVSAEGQIWYTYRQNSTEKVQLRALNRYELSYDAAFRRTAEGGFDSRTRYAPSIATNSQVALILAHVGTDNRVYTGTFAWGNNYPIMPDVLKWKAGDVSAIEQPALYTANNTWTYAVVKGLDGRTWGSIYNYGENRLHSGWVISNESALNGSAPIVARNHDWEERVYITANPDGRIFHRPVAFNRY</sequence>
<evidence type="ECO:0000313" key="1">
    <source>
        <dbReference type="EMBL" id="MCS5735084.1"/>
    </source>
</evidence>
<proteinExistence type="predicted"/>
<reference evidence="1" key="1">
    <citation type="submission" date="2022-08" db="EMBL/GenBank/DDBJ databases">
        <authorList>
            <person name="Deng Y."/>
            <person name="Han X.-F."/>
            <person name="Zhang Y.-Q."/>
        </authorList>
    </citation>
    <scope>NUCLEOTIDE SEQUENCE</scope>
    <source>
        <strain evidence="1">CPCC 203386</strain>
    </source>
</reference>
<comment type="caution">
    <text evidence="1">The sequence shown here is derived from an EMBL/GenBank/DDBJ whole genome shotgun (WGS) entry which is preliminary data.</text>
</comment>
<dbReference type="SUPFAM" id="SSF89372">
    <property type="entry name" value="Fucose-specific lectin"/>
    <property type="match status" value="1"/>
</dbReference>
<organism evidence="1 2">
    <name type="scientific">Herbiconiux daphne</name>
    <dbReference type="NCBI Taxonomy" id="2970914"/>
    <lineage>
        <taxon>Bacteria</taxon>
        <taxon>Bacillati</taxon>
        <taxon>Actinomycetota</taxon>
        <taxon>Actinomycetes</taxon>
        <taxon>Micrococcales</taxon>
        <taxon>Microbacteriaceae</taxon>
        <taxon>Herbiconiux</taxon>
    </lineage>
</organism>
<dbReference type="Proteomes" id="UP001165586">
    <property type="component" value="Unassembled WGS sequence"/>
</dbReference>
<dbReference type="Gene3D" id="2.120.10.70">
    <property type="entry name" value="Fucose-specific lectin"/>
    <property type="match status" value="1"/>
</dbReference>
<name>A0ABT2H569_9MICO</name>
<evidence type="ECO:0000313" key="2">
    <source>
        <dbReference type="Proteomes" id="UP001165586"/>
    </source>
</evidence>
<evidence type="ECO:0008006" key="3">
    <source>
        <dbReference type="Google" id="ProtNLM"/>
    </source>
</evidence>
<protein>
    <recommendedName>
        <fullName evidence="3">Tachylectin 2 domain-containing protein</fullName>
    </recommendedName>
</protein>
<dbReference type="EMBL" id="JANLCJ010000005">
    <property type="protein sequence ID" value="MCS5735084.1"/>
    <property type="molecule type" value="Genomic_DNA"/>
</dbReference>